<reference evidence="2 3" key="1">
    <citation type="submission" date="2024-09" db="EMBL/GenBank/DDBJ databases">
        <title>Chromosome-scale assembly of Riccia fluitans.</title>
        <authorList>
            <person name="Paukszto L."/>
            <person name="Sawicki J."/>
            <person name="Karawczyk K."/>
            <person name="Piernik-Szablinska J."/>
            <person name="Szczecinska M."/>
            <person name="Mazdziarz M."/>
        </authorList>
    </citation>
    <scope>NUCLEOTIDE SEQUENCE [LARGE SCALE GENOMIC DNA]</scope>
    <source>
        <strain evidence="2">Rf_01</strain>
        <tissue evidence="2">Aerial parts of the thallus</tissue>
    </source>
</reference>
<keyword evidence="3" id="KW-1185">Reference proteome</keyword>
<dbReference type="EMBL" id="JBHFFA010000001">
    <property type="protein sequence ID" value="KAL2653978.1"/>
    <property type="molecule type" value="Genomic_DNA"/>
</dbReference>
<evidence type="ECO:0000256" key="1">
    <source>
        <dbReference type="SAM" id="MobiDB-lite"/>
    </source>
</evidence>
<feature type="compositionally biased region" description="Basic and acidic residues" evidence="1">
    <location>
        <begin position="68"/>
        <end position="80"/>
    </location>
</feature>
<comment type="caution">
    <text evidence="2">The sequence shown here is derived from an EMBL/GenBank/DDBJ whole genome shotgun (WGS) entry which is preliminary data.</text>
</comment>
<gene>
    <name evidence="2" type="ORF">R1flu_022106</name>
</gene>
<evidence type="ECO:0000313" key="2">
    <source>
        <dbReference type="EMBL" id="KAL2653978.1"/>
    </source>
</evidence>
<evidence type="ECO:0000313" key="3">
    <source>
        <dbReference type="Proteomes" id="UP001605036"/>
    </source>
</evidence>
<name>A0ABD1ZRB1_9MARC</name>
<protein>
    <submittedName>
        <fullName evidence="2">Uncharacterized protein</fullName>
    </submittedName>
</protein>
<dbReference type="Proteomes" id="UP001605036">
    <property type="component" value="Unassembled WGS sequence"/>
</dbReference>
<organism evidence="2 3">
    <name type="scientific">Riccia fluitans</name>
    <dbReference type="NCBI Taxonomy" id="41844"/>
    <lineage>
        <taxon>Eukaryota</taxon>
        <taxon>Viridiplantae</taxon>
        <taxon>Streptophyta</taxon>
        <taxon>Embryophyta</taxon>
        <taxon>Marchantiophyta</taxon>
        <taxon>Marchantiopsida</taxon>
        <taxon>Marchantiidae</taxon>
        <taxon>Marchantiales</taxon>
        <taxon>Ricciaceae</taxon>
        <taxon>Riccia</taxon>
    </lineage>
</organism>
<feature type="region of interest" description="Disordered" evidence="1">
    <location>
        <begin position="68"/>
        <end position="87"/>
    </location>
</feature>
<proteinExistence type="predicted"/>
<dbReference type="AlphaFoldDB" id="A0ABD1ZRB1"/>
<sequence>MCSSPRSISPPRFVMSLFGQASLFSRMLPRLAIITFSIVFSSPRPTVSHLLNSANDVDVFRTAVESKASESKALESKAKESQPTQMK</sequence>
<accession>A0ABD1ZRB1</accession>